<comment type="caution">
    <text evidence="1">The sequence shown here is derived from an EMBL/GenBank/DDBJ whole genome shotgun (WGS) entry which is preliminary data.</text>
</comment>
<proteinExistence type="predicted"/>
<dbReference type="AlphaFoldDB" id="A0A2M9ZBC0"/>
<organism evidence="1 2">
    <name type="scientific">Leptospira wolffii</name>
    <dbReference type="NCBI Taxonomy" id="409998"/>
    <lineage>
        <taxon>Bacteria</taxon>
        <taxon>Pseudomonadati</taxon>
        <taxon>Spirochaetota</taxon>
        <taxon>Spirochaetia</taxon>
        <taxon>Leptospirales</taxon>
        <taxon>Leptospiraceae</taxon>
        <taxon>Leptospira</taxon>
    </lineage>
</organism>
<protein>
    <submittedName>
        <fullName evidence="1">Uncharacterized protein</fullName>
    </submittedName>
</protein>
<gene>
    <name evidence="1" type="ORF">CH371_12215</name>
</gene>
<sequence>MITFAHRYYLIGYGDFSEKIDPLWLRIERSSIESKHSDAVFSIFLRVKRIFPFIYFPSV</sequence>
<evidence type="ECO:0000313" key="2">
    <source>
        <dbReference type="Proteomes" id="UP000231912"/>
    </source>
</evidence>
<evidence type="ECO:0000313" key="1">
    <source>
        <dbReference type="EMBL" id="PJZ65684.1"/>
    </source>
</evidence>
<name>A0A2M9ZBC0_9LEPT</name>
<reference evidence="1 2" key="1">
    <citation type="submission" date="2017-07" db="EMBL/GenBank/DDBJ databases">
        <title>Leptospira spp. isolated from tropical soils.</title>
        <authorList>
            <person name="Thibeaux R."/>
            <person name="Iraola G."/>
            <person name="Ferres I."/>
            <person name="Bierque E."/>
            <person name="Girault D."/>
            <person name="Soupe-Gilbert M.-E."/>
            <person name="Picardeau M."/>
            <person name="Goarant C."/>
        </authorList>
    </citation>
    <scope>NUCLEOTIDE SEQUENCE [LARGE SCALE GENOMIC DNA]</scope>
    <source>
        <strain evidence="1 2">FH2-C-A2</strain>
    </source>
</reference>
<dbReference type="EMBL" id="NPDT01000004">
    <property type="protein sequence ID" value="PJZ65684.1"/>
    <property type="molecule type" value="Genomic_DNA"/>
</dbReference>
<accession>A0A2M9ZBC0</accession>
<dbReference type="Proteomes" id="UP000231912">
    <property type="component" value="Unassembled WGS sequence"/>
</dbReference>